<gene>
    <name evidence="1" type="ORF">SSP24_84060</name>
</gene>
<protein>
    <submittedName>
        <fullName evidence="1">Uncharacterized protein</fullName>
    </submittedName>
</protein>
<evidence type="ECO:0000313" key="2">
    <source>
        <dbReference type="Proteomes" id="UP000317881"/>
    </source>
</evidence>
<dbReference type="EMBL" id="BJND01000156">
    <property type="protein sequence ID" value="GEC10751.1"/>
    <property type="molecule type" value="Genomic_DNA"/>
</dbReference>
<dbReference type="AlphaFoldDB" id="A0A4Y3VYD2"/>
<comment type="caution">
    <text evidence="1">The sequence shown here is derived from an EMBL/GenBank/DDBJ whole genome shotgun (WGS) entry which is preliminary data.</text>
</comment>
<dbReference type="Proteomes" id="UP000317881">
    <property type="component" value="Unassembled WGS sequence"/>
</dbReference>
<organism evidence="1 2">
    <name type="scientific">Streptomyces spinoverrucosus</name>
    <dbReference type="NCBI Taxonomy" id="284043"/>
    <lineage>
        <taxon>Bacteria</taxon>
        <taxon>Bacillati</taxon>
        <taxon>Actinomycetota</taxon>
        <taxon>Actinomycetes</taxon>
        <taxon>Kitasatosporales</taxon>
        <taxon>Streptomycetaceae</taxon>
        <taxon>Streptomyces</taxon>
    </lineage>
</organism>
<evidence type="ECO:0000313" key="1">
    <source>
        <dbReference type="EMBL" id="GEC10751.1"/>
    </source>
</evidence>
<sequence>MQVIIPLGHDLLLFKILLNPFQGRLDTIMYMYGSPSLGWSAEKLYDETPDRVVILRILRDFVDPVMNIVIEIQID</sequence>
<reference evidence="1 2" key="1">
    <citation type="submission" date="2019-06" db="EMBL/GenBank/DDBJ databases">
        <title>Whole genome shotgun sequence of Streptomyces spinoverrucosus NBRC 14228.</title>
        <authorList>
            <person name="Hosoyama A."/>
            <person name="Uohara A."/>
            <person name="Ohji S."/>
            <person name="Ichikawa N."/>
        </authorList>
    </citation>
    <scope>NUCLEOTIDE SEQUENCE [LARGE SCALE GENOMIC DNA]</scope>
    <source>
        <strain evidence="1 2">NBRC 14228</strain>
    </source>
</reference>
<accession>A0A4Y3VYD2</accession>
<proteinExistence type="predicted"/>
<name>A0A4Y3VYD2_9ACTN</name>
<keyword evidence="2" id="KW-1185">Reference proteome</keyword>